<keyword evidence="5" id="KW-1185">Reference proteome</keyword>
<dbReference type="SMART" id="SM00347">
    <property type="entry name" value="HTH_MARR"/>
    <property type="match status" value="1"/>
</dbReference>
<reference evidence="4 5" key="1">
    <citation type="journal article" date="2015" name="Int. J. Syst. Evol. Microbiol.">
        <title>Youhaiella tibetensis gen. nov., sp. nov., isolated from subsurface sediment.</title>
        <authorList>
            <person name="Wang Y.X."/>
            <person name="Huang F.Q."/>
            <person name="Nogi Y."/>
            <person name="Pang S.J."/>
            <person name="Wang P.K."/>
            <person name="Lv J."/>
        </authorList>
    </citation>
    <scope>NUCLEOTIDE SEQUENCE [LARGE SCALE GENOMIC DNA]</scope>
    <source>
        <strain evidence="5">fig4</strain>
    </source>
</reference>
<evidence type="ECO:0000313" key="4">
    <source>
        <dbReference type="EMBL" id="QEE19695.1"/>
    </source>
</evidence>
<keyword evidence="2" id="KW-0238">DNA-binding</keyword>
<dbReference type="InterPro" id="IPR036388">
    <property type="entry name" value="WH-like_DNA-bd_sf"/>
</dbReference>
<dbReference type="PRINTS" id="PR00598">
    <property type="entry name" value="HTHMARR"/>
</dbReference>
<dbReference type="KEGG" id="yti:FNA67_05690"/>
<dbReference type="AlphaFoldDB" id="A0A5B9DLE8"/>
<dbReference type="InterPro" id="IPR000835">
    <property type="entry name" value="HTH_MarR-typ"/>
</dbReference>
<name>A0A5B9DLE8_9HYPH</name>
<dbReference type="InterPro" id="IPR036390">
    <property type="entry name" value="WH_DNA-bd_sf"/>
</dbReference>
<dbReference type="GO" id="GO:0003700">
    <property type="term" value="F:DNA-binding transcription factor activity"/>
    <property type="evidence" value="ECO:0007669"/>
    <property type="project" value="InterPro"/>
</dbReference>
<organism evidence="4 5">
    <name type="scientific">Paradevosia tibetensis</name>
    <dbReference type="NCBI Taxonomy" id="1447062"/>
    <lineage>
        <taxon>Bacteria</taxon>
        <taxon>Pseudomonadati</taxon>
        <taxon>Pseudomonadota</taxon>
        <taxon>Alphaproteobacteria</taxon>
        <taxon>Hyphomicrobiales</taxon>
        <taxon>Devosiaceae</taxon>
        <taxon>Paradevosia</taxon>
    </lineage>
</organism>
<dbReference type="Gene3D" id="1.10.10.10">
    <property type="entry name" value="Winged helix-like DNA-binding domain superfamily/Winged helix DNA-binding domain"/>
    <property type="match status" value="1"/>
</dbReference>
<evidence type="ECO:0000256" key="2">
    <source>
        <dbReference type="ARBA" id="ARBA00023125"/>
    </source>
</evidence>
<sequence length="145" mass="16366">MTSPRHRFGIAFMQLARQWRRAVDARLAEAGLTDATWSPLVHLDHRPDGVVQKDLAHLVGIDDSSLVRLVDLLEQRQLIERRVDEQDRRAKRIVLTDIGRTAVRDIRKTLHAAEAEMLAGLGDEEIAAMLDAFARIMANAQEARP</sequence>
<gene>
    <name evidence="4" type="ORF">FNA67_05690</name>
</gene>
<evidence type="ECO:0000313" key="5">
    <source>
        <dbReference type="Proteomes" id="UP000321062"/>
    </source>
</evidence>
<dbReference type="PANTHER" id="PTHR33164">
    <property type="entry name" value="TRANSCRIPTIONAL REGULATOR, MARR FAMILY"/>
    <property type="match status" value="1"/>
</dbReference>
<dbReference type="RefSeq" id="WP_147655353.1">
    <property type="nucleotide sequence ID" value="NZ_BMFM01000001.1"/>
</dbReference>
<evidence type="ECO:0000256" key="1">
    <source>
        <dbReference type="ARBA" id="ARBA00023015"/>
    </source>
</evidence>
<dbReference type="InterPro" id="IPR039422">
    <property type="entry name" value="MarR/SlyA-like"/>
</dbReference>
<dbReference type="Proteomes" id="UP000321062">
    <property type="component" value="Chromosome"/>
</dbReference>
<evidence type="ECO:0000256" key="3">
    <source>
        <dbReference type="ARBA" id="ARBA00023163"/>
    </source>
</evidence>
<proteinExistence type="predicted"/>
<keyword evidence="3" id="KW-0804">Transcription</keyword>
<keyword evidence="1" id="KW-0805">Transcription regulation</keyword>
<dbReference type="Pfam" id="PF12802">
    <property type="entry name" value="MarR_2"/>
    <property type="match status" value="1"/>
</dbReference>
<dbReference type="OrthoDB" id="7427954at2"/>
<dbReference type="GO" id="GO:0006950">
    <property type="term" value="P:response to stress"/>
    <property type="evidence" value="ECO:0007669"/>
    <property type="project" value="TreeGrafter"/>
</dbReference>
<accession>A0A5B9DLE8</accession>
<dbReference type="PANTHER" id="PTHR33164:SF64">
    <property type="entry name" value="TRANSCRIPTIONAL REGULATOR SLYA"/>
    <property type="match status" value="1"/>
</dbReference>
<dbReference type="PROSITE" id="PS50995">
    <property type="entry name" value="HTH_MARR_2"/>
    <property type="match status" value="1"/>
</dbReference>
<dbReference type="SUPFAM" id="SSF46785">
    <property type="entry name" value="Winged helix' DNA-binding domain"/>
    <property type="match status" value="1"/>
</dbReference>
<dbReference type="EMBL" id="CP041690">
    <property type="protein sequence ID" value="QEE19695.1"/>
    <property type="molecule type" value="Genomic_DNA"/>
</dbReference>
<dbReference type="GO" id="GO:0003677">
    <property type="term" value="F:DNA binding"/>
    <property type="evidence" value="ECO:0007669"/>
    <property type="project" value="UniProtKB-KW"/>
</dbReference>
<protein>
    <submittedName>
        <fullName evidence="4">MarR family transcriptional regulator</fullName>
    </submittedName>
</protein>